<dbReference type="RefSeq" id="WP_254758987.1">
    <property type="nucleotide sequence ID" value="NZ_JANCLT010000005.1"/>
</dbReference>
<dbReference type="EMBL" id="JANCLT010000005">
    <property type="protein sequence ID" value="MCP8969067.1"/>
    <property type="molecule type" value="Genomic_DNA"/>
</dbReference>
<dbReference type="NCBIfam" id="TIGR00177">
    <property type="entry name" value="molyb_syn"/>
    <property type="match status" value="1"/>
</dbReference>
<dbReference type="Gene3D" id="3.30.70.2860">
    <property type="match status" value="1"/>
</dbReference>
<dbReference type="NCBIfam" id="TIGR00200">
    <property type="entry name" value="cinA_nterm"/>
    <property type="match status" value="1"/>
</dbReference>
<dbReference type="PANTHER" id="PTHR13939:SF0">
    <property type="entry name" value="NMN AMIDOHYDROLASE-LIKE PROTEIN YFAY"/>
    <property type="match status" value="1"/>
</dbReference>
<dbReference type="InterPro" id="IPR041424">
    <property type="entry name" value="CinA_KH"/>
</dbReference>
<dbReference type="HAMAP" id="MF_00226_B">
    <property type="entry name" value="CinA_B"/>
    <property type="match status" value="1"/>
</dbReference>
<evidence type="ECO:0000256" key="1">
    <source>
        <dbReference type="HAMAP-Rule" id="MF_00226"/>
    </source>
</evidence>
<dbReference type="InterPro" id="IPR008136">
    <property type="entry name" value="CinA_C"/>
</dbReference>
<evidence type="ECO:0000313" key="3">
    <source>
        <dbReference type="EMBL" id="MCP8969067.1"/>
    </source>
</evidence>
<dbReference type="Pfam" id="PF00994">
    <property type="entry name" value="MoCF_biosynth"/>
    <property type="match status" value="1"/>
</dbReference>
<dbReference type="Proteomes" id="UP001156102">
    <property type="component" value="Unassembled WGS sequence"/>
</dbReference>
<dbReference type="NCBIfam" id="NF001813">
    <property type="entry name" value="PRK00549.1"/>
    <property type="match status" value="1"/>
</dbReference>
<keyword evidence="4" id="KW-1185">Reference proteome</keyword>
<dbReference type="Pfam" id="PF02464">
    <property type="entry name" value="CinA"/>
    <property type="match status" value="1"/>
</dbReference>
<dbReference type="NCBIfam" id="TIGR00199">
    <property type="entry name" value="PncC_domain"/>
    <property type="match status" value="1"/>
</dbReference>
<dbReference type="InterPro" id="IPR050101">
    <property type="entry name" value="CinA"/>
</dbReference>
<comment type="caution">
    <text evidence="3">The sequence shown here is derived from an EMBL/GenBank/DDBJ whole genome shotgun (WGS) entry which is preliminary data.</text>
</comment>
<accession>A0AA41X5I3</accession>
<proteinExistence type="inferred from homology"/>
<reference evidence="3" key="1">
    <citation type="submission" date="2022-07" db="EMBL/GenBank/DDBJ databases">
        <authorList>
            <person name="Li W.-J."/>
            <person name="Deng Q.-Q."/>
        </authorList>
    </citation>
    <scope>NUCLEOTIDE SEQUENCE</scope>
    <source>
        <strain evidence="3">SYSU M60031</strain>
    </source>
</reference>
<protein>
    <recommendedName>
        <fullName evidence="1">Putative competence-damage inducible protein</fullName>
    </recommendedName>
</protein>
<gene>
    <name evidence="1" type="primary">cinA</name>
    <name evidence="3" type="ORF">NK662_11005</name>
</gene>
<evidence type="ECO:0000313" key="4">
    <source>
        <dbReference type="Proteomes" id="UP001156102"/>
    </source>
</evidence>
<dbReference type="PANTHER" id="PTHR13939">
    <property type="entry name" value="NICOTINAMIDE-NUCLEOTIDE AMIDOHYDROLASE PNCC"/>
    <property type="match status" value="1"/>
</dbReference>
<evidence type="ECO:0000259" key="2">
    <source>
        <dbReference type="SMART" id="SM00852"/>
    </source>
</evidence>
<feature type="domain" description="MoaB/Mog" evidence="2">
    <location>
        <begin position="4"/>
        <end position="170"/>
    </location>
</feature>
<organism evidence="3 4">
    <name type="scientific">Ectobacillus ponti</name>
    <dbReference type="NCBI Taxonomy" id="2961894"/>
    <lineage>
        <taxon>Bacteria</taxon>
        <taxon>Bacillati</taxon>
        <taxon>Bacillota</taxon>
        <taxon>Bacilli</taxon>
        <taxon>Bacillales</taxon>
        <taxon>Bacillaceae</taxon>
        <taxon>Ectobacillus</taxon>
    </lineage>
</organism>
<dbReference type="SMART" id="SM00852">
    <property type="entry name" value="MoCF_biosynth"/>
    <property type="match status" value="1"/>
</dbReference>
<dbReference type="Gene3D" id="3.90.950.20">
    <property type="entry name" value="CinA-like"/>
    <property type="match status" value="1"/>
</dbReference>
<comment type="similarity">
    <text evidence="1">Belongs to the CinA family.</text>
</comment>
<dbReference type="PIRSF" id="PIRSF006728">
    <property type="entry name" value="CinA"/>
    <property type="match status" value="1"/>
</dbReference>
<dbReference type="InterPro" id="IPR036425">
    <property type="entry name" value="MoaB/Mog-like_dom_sf"/>
</dbReference>
<dbReference type="SUPFAM" id="SSF142433">
    <property type="entry name" value="CinA-like"/>
    <property type="match status" value="1"/>
</dbReference>
<dbReference type="Gene3D" id="3.40.980.10">
    <property type="entry name" value="MoaB/Mog-like domain"/>
    <property type="match status" value="1"/>
</dbReference>
<dbReference type="Pfam" id="PF18146">
    <property type="entry name" value="CinA_KH"/>
    <property type="match status" value="1"/>
</dbReference>
<dbReference type="InterPro" id="IPR036653">
    <property type="entry name" value="CinA-like_C"/>
</dbReference>
<sequence>MNAEILAVGTELLLGQIVNTNAAFISRRLADVGVHVYYQTVVGDNAERLRQAVELARTRADILIFTGGLGPTKDDLTKETIAAVLGARLVHDEAALSYIEDYFARTGRPFTENNRKQALVLQGSTVFPNDHGMAPGMGLQQGDKLYVLLPGPPKEMNPMFTSYVEPFLQRLAGSDALHSRVLRFFGIGESQLEHVLQDIIDSQSNPTIAPLASEGEVTLRLTAKHALAEEASRMLDAVEAQIMDRVGEYLYGYDDETLHEKAVAMLRSKSFSLSCAESLTGGLFSERITSVPGVSSLFRGGIVCYSNDVKQQVLRVPAEVLQTDGAVSAACAKLLAENVRELLGTDVGISFTGVAGPDSLEGKQPGTVYIGISIQGQPSAAVGLQLGGSRPLVRERAVKYGLYHLYRKLEEL</sequence>
<dbReference type="SUPFAM" id="SSF53218">
    <property type="entry name" value="Molybdenum cofactor biosynthesis proteins"/>
    <property type="match status" value="1"/>
</dbReference>
<dbReference type="AlphaFoldDB" id="A0AA41X5I3"/>
<name>A0AA41X5I3_9BACI</name>
<dbReference type="CDD" id="cd00885">
    <property type="entry name" value="cinA"/>
    <property type="match status" value="1"/>
</dbReference>
<dbReference type="InterPro" id="IPR001453">
    <property type="entry name" value="MoaB/Mog_dom"/>
</dbReference>
<dbReference type="InterPro" id="IPR008135">
    <property type="entry name" value="Competence-induced_CinA"/>
</dbReference>